<sequence>MPIPAALTQFNIQNAGLTVWLFKKSGGGAGSAPTYTGRWITTEPDLDAALKASLIAARARITEVHEYGLLAQNNEASALLIDTVETHAGLIVAQSANPVIQKKVRSEKEVTNTSFFVVRLTDGDKVLLSVRKTDASWRSKQRKGIIDIGFRDNALELDQAPSFSLSKEVDFFIVDDKIIIPHKGNFESVLSYRQAHAEDFTSLKAEPEFTQIFTDLAPLTAFVGDNKIHLRRMCSIRQKGHYKDQNFMAKLRQHHAANSLNLDFDVNGLIVCTEESCSDIITALLDHRLASAFSTNVYDVPDATKIA</sequence>
<dbReference type="Pfam" id="PF16162">
    <property type="entry name" value="KwaB"/>
    <property type="match status" value="1"/>
</dbReference>
<accession>A0A0A1WCG4</accession>
<evidence type="ECO:0008006" key="3">
    <source>
        <dbReference type="Google" id="ProtNLM"/>
    </source>
</evidence>
<dbReference type="eggNOG" id="ENOG502Z8ZQ">
    <property type="taxonomic scope" value="Bacteria"/>
</dbReference>
<keyword evidence="2" id="KW-1185">Reference proteome</keyword>
<comment type="caution">
    <text evidence="1">The sequence shown here is derived from an EMBL/GenBank/DDBJ whole genome shotgun (WGS) entry which is preliminary data.</text>
</comment>
<name>A0A0A1WCG4_9SPHN</name>
<organism evidence="1 2">
    <name type="scientific">Sphingomonas parapaucimobilis NBRC 15100</name>
    <dbReference type="NCBI Taxonomy" id="1219049"/>
    <lineage>
        <taxon>Bacteria</taxon>
        <taxon>Pseudomonadati</taxon>
        <taxon>Pseudomonadota</taxon>
        <taxon>Alphaproteobacteria</taxon>
        <taxon>Sphingomonadales</taxon>
        <taxon>Sphingomonadaceae</taxon>
        <taxon>Sphingomonas</taxon>
    </lineage>
</organism>
<proteinExistence type="predicted"/>
<dbReference type="InterPro" id="IPR032359">
    <property type="entry name" value="KwaB-like"/>
</dbReference>
<reference evidence="1 2" key="1">
    <citation type="submission" date="2014-11" db="EMBL/GenBank/DDBJ databases">
        <title>Whole genome shotgun sequence of Sphingomonas parapaucimobilis NBRC 15100.</title>
        <authorList>
            <person name="Katano-Makiyama Y."/>
            <person name="Hosoyama A."/>
            <person name="Hashimoto M."/>
            <person name="Hosoyama Y."/>
            <person name="Noguchi M."/>
            <person name="Numata M."/>
            <person name="Tsuchikane K."/>
            <person name="Hirakata S."/>
            <person name="Uohara A."/>
            <person name="Shimodaira J."/>
            <person name="Ohji S."/>
            <person name="Ichikawa N."/>
            <person name="Kimura A."/>
            <person name="Yamazoe A."/>
            <person name="Fujita N."/>
        </authorList>
    </citation>
    <scope>NUCLEOTIDE SEQUENCE [LARGE SCALE GENOMIC DNA]</scope>
    <source>
        <strain evidence="1 2">NBRC 15100</strain>
    </source>
</reference>
<dbReference type="AlphaFoldDB" id="A0A0A1WCG4"/>
<dbReference type="EMBL" id="BBPI01000097">
    <property type="protein sequence ID" value="GAM02691.1"/>
    <property type="molecule type" value="Genomic_DNA"/>
</dbReference>
<evidence type="ECO:0000313" key="1">
    <source>
        <dbReference type="EMBL" id="GAM02691.1"/>
    </source>
</evidence>
<dbReference type="Proteomes" id="UP000032305">
    <property type="component" value="Unassembled WGS sequence"/>
</dbReference>
<gene>
    <name evidence="1" type="ORF">SP5_097_00330</name>
</gene>
<protein>
    <recommendedName>
        <fullName evidence="3">DUF4868 domain-containing protein</fullName>
    </recommendedName>
</protein>
<dbReference type="RefSeq" id="WP_042490813.1">
    <property type="nucleotide sequence ID" value="NZ_BBPI01000097.1"/>
</dbReference>
<evidence type="ECO:0000313" key="2">
    <source>
        <dbReference type="Proteomes" id="UP000032305"/>
    </source>
</evidence>